<keyword evidence="1" id="KW-1133">Transmembrane helix</keyword>
<organism evidence="2 3">
    <name type="scientific">Sulfitobacter profundi</name>
    <dbReference type="NCBI Taxonomy" id="2679961"/>
    <lineage>
        <taxon>Bacteria</taxon>
        <taxon>Pseudomonadati</taxon>
        <taxon>Pseudomonadota</taxon>
        <taxon>Alphaproteobacteria</taxon>
        <taxon>Rhodobacterales</taxon>
        <taxon>Roseobacteraceae</taxon>
        <taxon>Sulfitobacter</taxon>
    </lineage>
</organism>
<evidence type="ECO:0000313" key="3">
    <source>
        <dbReference type="Proteomes" id="UP001596403"/>
    </source>
</evidence>
<reference evidence="3" key="1">
    <citation type="journal article" date="2019" name="Int. J. Syst. Evol. Microbiol.">
        <title>The Global Catalogue of Microorganisms (GCM) 10K type strain sequencing project: providing services to taxonomists for standard genome sequencing and annotation.</title>
        <authorList>
            <consortium name="The Broad Institute Genomics Platform"/>
            <consortium name="The Broad Institute Genome Sequencing Center for Infectious Disease"/>
            <person name="Wu L."/>
            <person name="Ma J."/>
        </authorList>
    </citation>
    <scope>NUCLEOTIDE SEQUENCE [LARGE SCALE GENOMIC DNA]</scope>
    <source>
        <strain evidence="3">NBRC 111368</strain>
    </source>
</reference>
<proteinExistence type="predicted"/>
<comment type="caution">
    <text evidence="2">The sequence shown here is derived from an EMBL/GenBank/DDBJ whole genome shotgun (WGS) entry which is preliminary data.</text>
</comment>
<evidence type="ECO:0000256" key="1">
    <source>
        <dbReference type="SAM" id="Phobius"/>
    </source>
</evidence>
<keyword evidence="3" id="KW-1185">Reference proteome</keyword>
<gene>
    <name evidence="2" type="ORF">ACFQAU_13025</name>
</gene>
<evidence type="ECO:0000313" key="2">
    <source>
        <dbReference type="EMBL" id="MFC6642485.1"/>
    </source>
</evidence>
<feature type="transmembrane region" description="Helical" evidence="1">
    <location>
        <begin position="15"/>
        <end position="35"/>
    </location>
</feature>
<keyword evidence="1" id="KW-0812">Transmembrane</keyword>
<dbReference type="RefSeq" id="WP_240791608.1">
    <property type="nucleotide sequence ID" value="NZ_JBHSWA010000001.1"/>
</dbReference>
<sequence>MGLEPDFLIWQSHEYQQTILAIGLNLGVALGWIALRTSLQRARLAE</sequence>
<protein>
    <submittedName>
        <fullName evidence="2">Uncharacterized protein</fullName>
    </submittedName>
</protein>
<dbReference type="Proteomes" id="UP001596403">
    <property type="component" value="Unassembled WGS sequence"/>
</dbReference>
<name>A0ABW1Z2F9_9RHOB</name>
<accession>A0ABW1Z2F9</accession>
<dbReference type="EMBL" id="JBHSWA010000001">
    <property type="protein sequence ID" value="MFC6642485.1"/>
    <property type="molecule type" value="Genomic_DNA"/>
</dbReference>
<keyword evidence="1" id="KW-0472">Membrane</keyword>